<keyword evidence="1" id="KW-1133">Transmembrane helix</keyword>
<feature type="transmembrane region" description="Helical" evidence="1">
    <location>
        <begin position="196"/>
        <end position="215"/>
    </location>
</feature>
<evidence type="ECO:0000313" key="3">
    <source>
        <dbReference type="Proteomes" id="UP001418444"/>
    </source>
</evidence>
<proteinExistence type="predicted"/>
<feature type="transmembrane region" description="Helical" evidence="1">
    <location>
        <begin position="49"/>
        <end position="71"/>
    </location>
</feature>
<feature type="transmembrane region" description="Helical" evidence="1">
    <location>
        <begin position="134"/>
        <end position="155"/>
    </location>
</feature>
<name>A0ABP7PQU4_9ACTN</name>
<evidence type="ECO:0000313" key="2">
    <source>
        <dbReference type="EMBL" id="GAA3968953.1"/>
    </source>
</evidence>
<reference evidence="3" key="1">
    <citation type="journal article" date="2019" name="Int. J. Syst. Evol. Microbiol.">
        <title>The Global Catalogue of Microorganisms (GCM) 10K type strain sequencing project: providing services to taxonomists for standard genome sequencing and annotation.</title>
        <authorList>
            <consortium name="The Broad Institute Genomics Platform"/>
            <consortium name="The Broad Institute Genome Sequencing Center for Infectious Disease"/>
            <person name="Wu L."/>
            <person name="Ma J."/>
        </authorList>
    </citation>
    <scope>NUCLEOTIDE SEQUENCE [LARGE SCALE GENOMIC DNA]</scope>
    <source>
        <strain evidence="3">JCM 16923</strain>
    </source>
</reference>
<keyword evidence="1" id="KW-0812">Transmembrane</keyword>
<organism evidence="2 3">
    <name type="scientific">Gordonia caeni</name>
    <dbReference type="NCBI Taxonomy" id="1007097"/>
    <lineage>
        <taxon>Bacteria</taxon>
        <taxon>Bacillati</taxon>
        <taxon>Actinomycetota</taxon>
        <taxon>Actinomycetes</taxon>
        <taxon>Mycobacteriales</taxon>
        <taxon>Gordoniaceae</taxon>
        <taxon>Gordonia</taxon>
    </lineage>
</organism>
<sequence length="231" mass="24024">MTSAVHPESALAGRILTPTLAKQCWGFLIGSSLFALGAAPGFSDAAGANAANLCYFFGAWFFTAAALVQLVRSGPMMKKVSYSPGEMFRAEWLAGSTQFLGTLLFNVSTTAALMAHTVKGEQHLVWNPDAGGSVAFLLSGSFVILAFVRAGNAFLSPGSPDFWAGHINMLGCIAFGVAAVGSFINQSGSTADAAMANWGTFIGALCFLVSSAIALPRLPWNREGHDAPAGH</sequence>
<comment type="caution">
    <text evidence="2">The sequence shown here is derived from an EMBL/GenBank/DDBJ whole genome shotgun (WGS) entry which is preliminary data.</text>
</comment>
<dbReference type="EMBL" id="BAAAZW010000011">
    <property type="protein sequence ID" value="GAA3968953.1"/>
    <property type="molecule type" value="Genomic_DNA"/>
</dbReference>
<gene>
    <name evidence="2" type="ORF">GCM10022231_32570</name>
</gene>
<evidence type="ECO:0000256" key="1">
    <source>
        <dbReference type="SAM" id="Phobius"/>
    </source>
</evidence>
<dbReference type="RefSeq" id="WP_344785568.1">
    <property type="nucleotide sequence ID" value="NZ_BAAAZW010000011.1"/>
</dbReference>
<feature type="transmembrane region" description="Helical" evidence="1">
    <location>
        <begin position="92"/>
        <end position="114"/>
    </location>
</feature>
<feature type="transmembrane region" description="Helical" evidence="1">
    <location>
        <begin position="167"/>
        <end position="184"/>
    </location>
</feature>
<keyword evidence="1" id="KW-0472">Membrane</keyword>
<protein>
    <recommendedName>
        <fullName evidence="4">YrhK domain-containing protein</fullName>
    </recommendedName>
</protein>
<keyword evidence="3" id="KW-1185">Reference proteome</keyword>
<evidence type="ECO:0008006" key="4">
    <source>
        <dbReference type="Google" id="ProtNLM"/>
    </source>
</evidence>
<dbReference type="Proteomes" id="UP001418444">
    <property type="component" value="Unassembled WGS sequence"/>
</dbReference>
<feature type="transmembrane region" description="Helical" evidence="1">
    <location>
        <begin position="24"/>
        <end position="43"/>
    </location>
</feature>
<accession>A0ABP7PQU4</accession>